<evidence type="ECO:0000259" key="3">
    <source>
        <dbReference type="Pfam" id="PF00582"/>
    </source>
</evidence>
<dbReference type="RefSeq" id="WP_134484626.1">
    <property type="nucleotide sequence ID" value="NZ_LR216287.1"/>
</dbReference>
<comment type="similarity">
    <text evidence="1">Belongs to the universal stress protein A family.</text>
</comment>
<dbReference type="OrthoDB" id="105697at2157"/>
<dbReference type="InterPro" id="IPR006015">
    <property type="entry name" value="Universal_stress_UspA"/>
</dbReference>
<keyword evidence="5" id="KW-1185">Reference proteome</keyword>
<dbReference type="InterPro" id="IPR014729">
    <property type="entry name" value="Rossmann-like_a/b/a_fold"/>
</dbReference>
<reference evidence="4 5" key="1">
    <citation type="submission" date="2019-02" db="EMBL/GenBank/DDBJ databases">
        <authorList>
            <person name="Lehtovirta-Morley E L."/>
        </authorList>
    </citation>
    <scope>NUCLEOTIDE SEQUENCE [LARGE SCALE GENOMIC DNA]</scope>
    <source>
        <strain evidence="4">NFRAN1</strain>
    </source>
</reference>
<feature type="domain" description="UspA" evidence="3">
    <location>
        <begin position="1"/>
        <end position="141"/>
    </location>
</feature>
<dbReference type="KEGG" id="nfn:NFRAN_2087"/>
<dbReference type="PANTHER" id="PTHR46268">
    <property type="entry name" value="STRESS RESPONSE PROTEIN NHAX"/>
    <property type="match status" value="1"/>
</dbReference>
<dbReference type="AlphaFoldDB" id="A0A484IEI7"/>
<protein>
    <recommendedName>
        <fullName evidence="3">UspA domain-containing protein</fullName>
    </recommendedName>
</protein>
<sequence length="141" mass="15908">MFSKILVPIDESENAKRAFNYAMYLSKNINGKITLLSVADVPPTVYVQSQKVLDELLEKYSKAREKVFNEYRQLAQKEGIDIKTKVIFGDPGQEIVKFSLKEKFDIIVIGHRGMGQLKKMVIGSVSSTVIRDAKCPVLIVK</sequence>
<dbReference type="CDD" id="cd00293">
    <property type="entry name" value="USP-like"/>
    <property type="match status" value="1"/>
</dbReference>
<dbReference type="Pfam" id="PF00582">
    <property type="entry name" value="Usp"/>
    <property type="match status" value="1"/>
</dbReference>
<dbReference type="EMBL" id="LR216287">
    <property type="protein sequence ID" value="VFJ14409.1"/>
    <property type="molecule type" value="Genomic_DNA"/>
</dbReference>
<dbReference type="PIRSF" id="PIRSF006276">
    <property type="entry name" value="UspA"/>
    <property type="match status" value="1"/>
</dbReference>
<evidence type="ECO:0000256" key="2">
    <source>
        <dbReference type="SAM" id="Coils"/>
    </source>
</evidence>
<name>A0A484IEI7_9ARCH</name>
<accession>A0A484IEI7</accession>
<dbReference type="Proteomes" id="UP000294299">
    <property type="component" value="Chromosome NFRAN"/>
</dbReference>
<dbReference type="InterPro" id="IPR006016">
    <property type="entry name" value="UspA"/>
</dbReference>
<dbReference type="Gene3D" id="3.40.50.620">
    <property type="entry name" value="HUPs"/>
    <property type="match status" value="1"/>
</dbReference>
<evidence type="ECO:0000256" key="1">
    <source>
        <dbReference type="ARBA" id="ARBA00008791"/>
    </source>
</evidence>
<proteinExistence type="inferred from homology"/>
<dbReference type="GeneID" id="39421358"/>
<feature type="coiled-coil region" evidence="2">
    <location>
        <begin position="46"/>
        <end position="77"/>
    </location>
</feature>
<dbReference type="PRINTS" id="PR01438">
    <property type="entry name" value="UNVRSLSTRESS"/>
</dbReference>
<keyword evidence="2" id="KW-0175">Coiled coil</keyword>
<dbReference type="PANTHER" id="PTHR46268:SF25">
    <property type="entry name" value="USPA DOMAIN PROTEIN"/>
    <property type="match status" value="1"/>
</dbReference>
<evidence type="ECO:0000313" key="5">
    <source>
        <dbReference type="Proteomes" id="UP000294299"/>
    </source>
</evidence>
<gene>
    <name evidence="4" type="ORF">NFRAN_2087</name>
</gene>
<dbReference type="SUPFAM" id="SSF52402">
    <property type="entry name" value="Adenine nucleotide alpha hydrolases-like"/>
    <property type="match status" value="1"/>
</dbReference>
<evidence type="ECO:0000313" key="4">
    <source>
        <dbReference type="EMBL" id="VFJ14409.1"/>
    </source>
</evidence>
<organism evidence="4 5">
    <name type="scientific">Candidatus Nitrosocosmicus franklandianus</name>
    <dbReference type="NCBI Taxonomy" id="1798806"/>
    <lineage>
        <taxon>Archaea</taxon>
        <taxon>Nitrososphaerota</taxon>
        <taxon>Nitrososphaeria</taxon>
        <taxon>Nitrososphaerales</taxon>
        <taxon>Nitrososphaeraceae</taxon>
        <taxon>Candidatus Nitrosocosmicus</taxon>
    </lineage>
</organism>